<dbReference type="PROSITE" id="PS51898">
    <property type="entry name" value="TYR_RECOMBINASE"/>
    <property type="match status" value="1"/>
</dbReference>
<dbReference type="CDD" id="cd00397">
    <property type="entry name" value="DNA_BRE_C"/>
    <property type="match status" value="1"/>
</dbReference>
<dbReference type="InterPro" id="IPR002104">
    <property type="entry name" value="Integrase_catalytic"/>
</dbReference>
<organism evidence="3 4">
    <name type="scientific">Rubrimonas cliftonensis</name>
    <dbReference type="NCBI Taxonomy" id="89524"/>
    <lineage>
        <taxon>Bacteria</taxon>
        <taxon>Pseudomonadati</taxon>
        <taxon>Pseudomonadota</taxon>
        <taxon>Alphaproteobacteria</taxon>
        <taxon>Rhodobacterales</taxon>
        <taxon>Paracoccaceae</taxon>
        <taxon>Rubrimonas</taxon>
    </lineage>
</organism>
<dbReference type="InterPro" id="IPR011010">
    <property type="entry name" value="DNA_brk_join_enz"/>
</dbReference>
<evidence type="ECO:0000313" key="4">
    <source>
        <dbReference type="Proteomes" id="UP000198703"/>
    </source>
</evidence>
<keyword evidence="1" id="KW-0233">DNA recombination</keyword>
<dbReference type="EMBL" id="FNQM01000022">
    <property type="protein sequence ID" value="SEA96316.1"/>
    <property type="molecule type" value="Genomic_DNA"/>
</dbReference>
<dbReference type="SUPFAM" id="SSF56349">
    <property type="entry name" value="DNA breaking-rejoining enzymes"/>
    <property type="match status" value="1"/>
</dbReference>
<protein>
    <submittedName>
        <fullName evidence="3">Phage integrase family protein</fullName>
    </submittedName>
</protein>
<dbReference type="InterPro" id="IPR013762">
    <property type="entry name" value="Integrase-like_cat_sf"/>
</dbReference>
<evidence type="ECO:0000259" key="2">
    <source>
        <dbReference type="PROSITE" id="PS51898"/>
    </source>
</evidence>
<name>A0A1H4FGA8_9RHOB</name>
<dbReference type="Proteomes" id="UP000198703">
    <property type="component" value="Unassembled WGS sequence"/>
</dbReference>
<dbReference type="OrthoDB" id="7363113at2"/>
<gene>
    <name evidence="3" type="ORF">SAMN05444370_12211</name>
</gene>
<dbReference type="RefSeq" id="WP_093255959.1">
    <property type="nucleotide sequence ID" value="NZ_FNQM01000022.1"/>
</dbReference>
<dbReference type="Pfam" id="PF00589">
    <property type="entry name" value="Phage_integrase"/>
    <property type="match status" value="1"/>
</dbReference>
<proteinExistence type="predicted"/>
<feature type="domain" description="Tyr recombinase" evidence="2">
    <location>
        <begin position="258"/>
        <end position="449"/>
    </location>
</feature>
<sequence length="469" mass="51163">MIDPVRKRRPRFSMARWPEAIRTAFLAAFGAPATPNDRRLARSYDRWLEAAAAEGLPPDVATQELWRRRSAGLPTPDANAMRAAVAAVHDAHVVLFARETPTRVRLDARVKLARLVARRLAEWPGPWREAGVPLLAVDPDGLLDGRLVAAWSPATVKLRVWALTRLLRHAAGAGLAVDVTPSVVKSWLAREQERVKRQETRITYAVITLGAAAALAPHLMPGRDWRWLTAAAEGLKKVGKGAPSRNESRLASALELLLVGRALFADACTRLAAATGRRQRTKALRQARAGLAICLLVWTPIRLGSLVGLDLDRHFDAALTRLRLEADETKEGAADEREIAPELRAMLMRYIENFRPITAAAACRTLFVSERTGGPMDADRLSGDVTTACKAMLGRPVNVHAFRHAVATYIASEAPTEVPLATTVLNHASDKTTKAYNRRADQMVASRTLAAARAAAARKVVARPARTST</sequence>
<dbReference type="STRING" id="89524.SAMN05444370_12211"/>
<evidence type="ECO:0000256" key="1">
    <source>
        <dbReference type="ARBA" id="ARBA00023172"/>
    </source>
</evidence>
<dbReference type="Gene3D" id="1.10.443.10">
    <property type="entry name" value="Intergrase catalytic core"/>
    <property type="match status" value="1"/>
</dbReference>
<keyword evidence="4" id="KW-1185">Reference proteome</keyword>
<dbReference type="GO" id="GO:0006310">
    <property type="term" value="P:DNA recombination"/>
    <property type="evidence" value="ECO:0007669"/>
    <property type="project" value="UniProtKB-KW"/>
</dbReference>
<dbReference type="AlphaFoldDB" id="A0A1H4FGA8"/>
<dbReference type="GO" id="GO:0003677">
    <property type="term" value="F:DNA binding"/>
    <property type="evidence" value="ECO:0007669"/>
    <property type="project" value="InterPro"/>
</dbReference>
<dbReference type="GO" id="GO:0015074">
    <property type="term" value="P:DNA integration"/>
    <property type="evidence" value="ECO:0007669"/>
    <property type="project" value="InterPro"/>
</dbReference>
<evidence type="ECO:0000313" key="3">
    <source>
        <dbReference type="EMBL" id="SEA96316.1"/>
    </source>
</evidence>
<accession>A0A1H4FGA8</accession>
<reference evidence="3 4" key="1">
    <citation type="submission" date="2016-10" db="EMBL/GenBank/DDBJ databases">
        <authorList>
            <person name="de Groot N.N."/>
        </authorList>
    </citation>
    <scope>NUCLEOTIDE SEQUENCE [LARGE SCALE GENOMIC DNA]</scope>
    <source>
        <strain evidence="3 4">DSM 15345</strain>
    </source>
</reference>